<evidence type="ECO:0000313" key="6">
    <source>
        <dbReference type="EMBL" id="KAG2430467.1"/>
    </source>
</evidence>
<dbReference type="EMBL" id="JAEHOC010000027">
    <property type="protein sequence ID" value="KAG2430467.1"/>
    <property type="molecule type" value="Genomic_DNA"/>
</dbReference>
<dbReference type="InterPro" id="IPR036322">
    <property type="entry name" value="WD40_repeat_dom_sf"/>
</dbReference>
<dbReference type="Gene3D" id="2.130.10.10">
    <property type="entry name" value="YVTN repeat-like/Quinoprotein amine dehydrogenase"/>
    <property type="match status" value="1"/>
</dbReference>
<keyword evidence="2" id="KW-0963">Cytoplasm</keyword>
<dbReference type="Pfam" id="PF00957">
    <property type="entry name" value="Synaptobrevin"/>
    <property type="match status" value="1"/>
</dbReference>
<evidence type="ECO:0000313" key="7">
    <source>
        <dbReference type="Proteomes" id="UP000650467"/>
    </source>
</evidence>
<evidence type="ECO:0000259" key="5">
    <source>
        <dbReference type="PROSITE" id="PS50892"/>
    </source>
</evidence>
<evidence type="ECO:0000256" key="3">
    <source>
        <dbReference type="PROSITE-ProRule" id="PRU00290"/>
    </source>
</evidence>
<feature type="compositionally biased region" description="Gly residues" evidence="4">
    <location>
        <begin position="1343"/>
        <end position="1354"/>
    </location>
</feature>
<feature type="compositionally biased region" description="Acidic residues" evidence="4">
    <location>
        <begin position="818"/>
        <end position="837"/>
    </location>
</feature>
<feature type="domain" description="V-SNARE coiled-coil homology" evidence="5">
    <location>
        <begin position="1379"/>
        <end position="1443"/>
    </location>
</feature>
<dbReference type="SUPFAM" id="SSF58038">
    <property type="entry name" value="SNARE fusion complex"/>
    <property type="match status" value="1"/>
</dbReference>
<dbReference type="Gene3D" id="1.20.5.110">
    <property type="match status" value="1"/>
</dbReference>
<dbReference type="SUPFAM" id="SSF50978">
    <property type="entry name" value="WD40 repeat-like"/>
    <property type="match status" value="1"/>
</dbReference>
<dbReference type="GO" id="GO:0005886">
    <property type="term" value="C:plasma membrane"/>
    <property type="evidence" value="ECO:0007669"/>
    <property type="project" value="TreeGrafter"/>
</dbReference>
<feature type="region of interest" description="Disordered" evidence="4">
    <location>
        <begin position="790"/>
        <end position="881"/>
    </location>
</feature>
<organism evidence="6 7">
    <name type="scientific">Chlamydomonas incerta</name>
    <dbReference type="NCBI Taxonomy" id="51695"/>
    <lineage>
        <taxon>Eukaryota</taxon>
        <taxon>Viridiplantae</taxon>
        <taxon>Chlorophyta</taxon>
        <taxon>core chlorophytes</taxon>
        <taxon>Chlorophyceae</taxon>
        <taxon>CS clade</taxon>
        <taxon>Chlamydomonadales</taxon>
        <taxon>Chlamydomonadaceae</taxon>
        <taxon>Chlamydomonas</taxon>
    </lineage>
</organism>
<dbReference type="GO" id="GO:0005737">
    <property type="term" value="C:cytoplasm"/>
    <property type="evidence" value="ECO:0007669"/>
    <property type="project" value="UniProtKB-SubCell"/>
</dbReference>
<evidence type="ECO:0000256" key="2">
    <source>
        <dbReference type="ARBA" id="ARBA00022490"/>
    </source>
</evidence>
<dbReference type="OrthoDB" id="19944at2759"/>
<evidence type="ECO:0000256" key="1">
    <source>
        <dbReference type="ARBA" id="ARBA00004496"/>
    </source>
</evidence>
<feature type="region of interest" description="Disordered" evidence="4">
    <location>
        <begin position="1057"/>
        <end position="1099"/>
    </location>
</feature>
<feature type="compositionally biased region" description="Low complexity" evidence="4">
    <location>
        <begin position="1178"/>
        <end position="1201"/>
    </location>
</feature>
<dbReference type="PANTHER" id="PTHR10241">
    <property type="entry name" value="LETHAL 2 GIANT LARVAE PROTEIN"/>
    <property type="match status" value="1"/>
</dbReference>
<dbReference type="GO" id="GO:0006893">
    <property type="term" value="P:Golgi to plasma membrane transport"/>
    <property type="evidence" value="ECO:0007669"/>
    <property type="project" value="TreeGrafter"/>
</dbReference>
<proteinExistence type="predicted"/>
<dbReference type="InterPro" id="IPR042855">
    <property type="entry name" value="V_SNARE_CC"/>
</dbReference>
<comment type="caution">
    <text evidence="6">The sequence shown here is derived from an EMBL/GenBank/DDBJ whole genome shotgun (WGS) entry which is preliminary data.</text>
</comment>
<dbReference type="Proteomes" id="UP000650467">
    <property type="component" value="Unassembled WGS sequence"/>
</dbReference>
<keyword evidence="3" id="KW-0175">Coiled coil</keyword>
<comment type="subcellular location">
    <subcellularLocation>
        <location evidence="1">Cytoplasm</location>
    </subcellularLocation>
</comment>
<feature type="compositionally biased region" description="Acidic residues" evidence="4">
    <location>
        <begin position="1261"/>
        <end position="1282"/>
    </location>
</feature>
<dbReference type="InterPro" id="IPR015943">
    <property type="entry name" value="WD40/YVTN_repeat-like_dom_sf"/>
</dbReference>
<feature type="compositionally biased region" description="Acidic residues" evidence="4">
    <location>
        <begin position="334"/>
        <end position="364"/>
    </location>
</feature>
<dbReference type="GO" id="GO:0006887">
    <property type="term" value="P:exocytosis"/>
    <property type="evidence" value="ECO:0007669"/>
    <property type="project" value="TreeGrafter"/>
</dbReference>
<feature type="region of interest" description="Disordered" evidence="4">
    <location>
        <begin position="313"/>
        <end position="371"/>
    </location>
</feature>
<feature type="region of interest" description="Disordered" evidence="4">
    <location>
        <begin position="1236"/>
        <end position="1372"/>
    </location>
</feature>
<accession>A0A835VV41</accession>
<feature type="compositionally biased region" description="Low complexity" evidence="4">
    <location>
        <begin position="1355"/>
        <end position="1364"/>
    </location>
</feature>
<feature type="compositionally biased region" description="Gly residues" evidence="4">
    <location>
        <begin position="793"/>
        <end position="802"/>
    </location>
</feature>
<dbReference type="GO" id="GO:0005096">
    <property type="term" value="F:GTPase activator activity"/>
    <property type="evidence" value="ECO:0007669"/>
    <property type="project" value="TreeGrafter"/>
</dbReference>
<dbReference type="InterPro" id="IPR001388">
    <property type="entry name" value="Synaptobrevin-like"/>
</dbReference>
<name>A0A835VV41_CHLIN</name>
<protein>
    <recommendedName>
        <fullName evidence="5">V-SNARE coiled-coil homology domain-containing protein</fullName>
    </recommendedName>
</protein>
<keyword evidence="7" id="KW-1185">Reference proteome</keyword>
<dbReference type="GO" id="GO:0045159">
    <property type="term" value="F:myosin II binding"/>
    <property type="evidence" value="ECO:0007669"/>
    <property type="project" value="TreeGrafter"/>
</dbReference>
<reference evidence="6" key="1">
    <citation type="journal article" date="2020" name="bioRxiv">
        <title>Comparative genomics of Chlamydomonas.</title>
        <authorList>
            <person name="Craig R.J."/>
            <person name="Hasan A.R."/>
            <person name="Ness R.W."/>
            <person name="Keightley P.D."/>
        </authorList>
    </citation>
    <scope>NUCLEOTIDE SEQUENCE</scope>
    <source>
        <strain evidence="6">SAG 7.73</strain>
    </source>
</reference>
<dbReference type="PRINTS" id="PR00219">
    <property type="entry name" value="SYNAPTOBREVN"/>
</dbReference>
<sequence>MFGLGKPKARDVAPDKLRAEAVSHELKASIGIPGTADALAYEPVQGAIAVSTSDGKVKIFGAPGVERTVYSHARYPYATRQLLWLRNRGVLLRVSKGGFMECWSVAAGSRSHGGVRSLGSVKVRHDKICCVADMARDPYVLMGCASGGLRIAMLVDAAGAATSQPRAVRKLTVAPYRVRREELGGEGEVRQLAVQSLGPMHRALVLFTAGMVAVWDLRATQLVCCLNPAAEDAAAAYPELAAAGEATAVCWVGTRHGDFATGHVDGSVLLWSLPGLEAGEPNLEAALRVVPGAAEPIRMLRCAHGEVEGLLVVGGGEPEQPEGLTLLPLPEPALQDDEDYEDEHEEEDEDEEEQQLVDDEDEEEAAARRARRRRQVAKRLAAGRKDKAPAPLKLPWFGHLIGFTLVAQGGALTGYEDPVAVLQLVEGGQLVLFDLAAKAPANMTPLFQQRTGVTVAEAALVPVRRPAGSPSTAISLAGLRKVAAAAEAEDETLRDPSGGLGAFEAGAPPPLPDDASWGLAYCTGYKEGGVCLWDLHGGNTHLLASAPLGAAADPSVFAAASATSAAANAGSGGGAGGGSSSSSPGSVTALSVVWSTGLVLAGHHRGELRVYQFSSSDRTADCLMLDSVNTPGTAVSLWQPAGLQLRLRVRVSSGEITSLAYCQSIRAIAAGDKSGGVALVDTGRPVVRWYAMPCSGAALAVALAPLPLPPAKARLPELAGAGEEGAPSHTVVVADAEGCLAALDAARGCFVGKGGELRPKNHSYSLCLELLDESYSPLWSRQQLGAGCSQGALGSGMPGGEGTSHRRSLGAQPSGGGGEEDDHGSGGDEDEDEEMDVDALLAKAAAHVDGSGGKRTSRAGARGSRHKKSGAGRSARADDVEDTSGSVLAACSDPTGHHVLLVTDQYLRLYSAANVMAGDRTVAAKRHVAPGQQLVYARPVAAGGGAAPGVMALAAAEHGLTVQIYSLPSLELVHESPLSGCLSWYWDVPPGHERKLGRLAATSRLGQLHLLGLNNELLQMGVLAGLPPPQLPGGLFSADAASASLAAAAEYEATHMAASGRLSREPSAPVPESRVTESGPSDVIDGIDSPAARTEGRRVDKGPAAAVMVAEKTAFVAERAKEAAKEANVTLSKVFNKVQQGLTRAVEETTKGVKTLATGVAGGVAQVQQALLDGSGGASEQAAGGGPAATASAAGRKVPPAAGGGRGGRSAEWYASLPDLGIVFSRTVPDDDAELARMRRKARPARPAGSDEEGAQQGGIVEEEDDDDDISLLSITDDEDDSSSPAKPRAPRRPAAVPPPPQPARRPAAPAPAYGGQAARSSGGDEDSMRADLFGGARPYTSAGGGGGGGGGTRASGAAATISAPKQRTADEIKRAYGRPTTTTAKANDVREVMEQNRSKLAERGEKLNRLNDKAADLEASAQGFADMARQLAERERNKKWWQL</sequence>
<dbReference type="PROSITE" id="PS50892">
    <property type="entry name" value="V_SNARE"/>
    <property type="match status" value="1"/>
</dbReference>
<dbReference type="CDD" id="cd15873">
    <property type="entry name" value="R-SNARE_STXBP5_6"/>
    <property type="match status" value="1"/>
</dbReference>
<evidence type="ECO:0000256" key="4">
    <source>
        <dbReference type="SAM" id="MobiDB-lite"/>
    </source>
</evidence>
<dbReference type="GO" id="GO:0019905">
    <property type="term" value="F:syntaxin binding"/>
    <property type="evidence" value="ECO:0007669"/>
    <property type="project" value="TreeGrafter"/>
</dbReference>
<feature type="region of interest" description="Disordered" evidence="4">
    <location>
        <begin position="1175"/>
        <end position="1209"/>
    </location>
</feature>
<dbReference type="PANTHER" id="PTHR10241:SF25">
    <property type="entry name" value="TOMOSYN, ISOFORM C"/>
    <property type="match status" value="1"/>
</dbReference>
<gene>
    <name evidence="6" type="ORF">HXX76_009990</name>
</gene>